<proteinExistence type="predicted"/>
<dbReference type="RefSeq" id="WP_102608417.1">
    <property type="nucleotide sequence ID" value="NZ_CADIKD010000004.1"/>
</dbReference>
<evidence type="ECO:0008006" key="3">
    <source>
        <dbReference type="Google" id="ProtNLM"/>
    </source>
</evidence>
<dbReference type="EMBL" id="PNYB01000002">
    <property type="protein sequence ID" value="PMS27768.1"/>
    <property type="molecule type" value="Genomic_DNA"/>
</dbReference>
<organism evidence="1 2">
    <name type="scientific">Trinickia soli</name>
    <dbReference type="NCBI Taxonomy" id="380675"/>
    <lineage>
        <taxon>Bacteria</taxon>
        <taxon>Pseudomonadati</taxon>
        <taxon>Pseudomonadota</taxon>
        <taxon>Betaproteobacteria</taxon>
        <taxon>Burkholderiales</taxon>
        <taxon>Burkholderiaceae</taxon>
        <taxon>Trinickia</taxon>
    </lineage>
</organism>
<dbReference type="Proteomes" id="UP000235347">
    <property type="component" value="Unassembled WGS sequence"/>
</dbReference>
<keyword evidence="2" id="KW-1185">Reference proteome</keyword>
<accession>A0A2N7WEB9</accession>
<protein>
    <recommendedName>
        <fullName evidence="3">Preprotein translocase subunit SecA</fullName>
    </recommendedName>
</protein>
<dbReference type="AlphaFoldDB" id="A0A2N7WEB9"/>
<name>A0A2N7WEB9_9BURK</name>
<gene>
    <name evidence="1" type="ORF">C0Z19_03660</name>
</gene>
<reference evidence="1 2" key="1">
    <citation type="submission" date="2018-01" db="EMBL/GenBank/DDBJ databases">
        <title>Whole genome analyses suggest that Burkholderia sensu lato contains two further novel genera in the rhizoxinica-symbiotica group Mycetohabitans gen. nov., and Trinickia gen. nov.: implications for the evolution of diazotrophy and nodulation in the Burkholderiaceae.</title>
        <authorList>
            <person name="Estrada-de los Santos P."/>
            <person name="Palmer M."/>
            <person name="Chavez-Ramirez B."/>
            <person name="Beukes C."/>
            <person name="Steenkamp E.T."/>
            <person name="Hirsch A.M."/>
            <person name="Manyaka P."/>
            <person name="Maluk M."/>
            <person name="Lafos M."/>
            <person name="Crook M."/>
            <person name="Gross E."/>
            <person name="Simon M.F."/>
            <person name="Bueno dos Reis Junior F."/>
            <person name="Poole P.S."/>
            <person name="Venter S.N."/>
            <person name="James E.K."/>
        </authorList>
    </citation>
    <scope>NUCLEOTIDE SEQUENCE [LARGE SCALE GENOMIC DNA]</scope>
    <source>
        <strain evidence="1 2">GP25-8</strain>
    </source>
</reference>
<evidence type="ECO:0000313" key="1">
    <source>
        <dbReference type="EMBL" id="PMS27768.1"/>
    </source>
</evidence>
<evidence type="ECO:0000313" key="2">
    <source>
        <dbReference type="Proteomes" id="UP000235347"/>
    </source>
</evidence>
<sequence length="78" mass="8200">MLTPHELARLFVIVDAPESADAASPELEALVEHELVQCITRTGESVELRLTPRGAQVLARLAHGAIGSGESAGRARGT</sequence>
<comment type="caution">
    <text evidence="1">The sequence shown here is derived from an EMBL/GenBank/DDBJ whole genome shotgun (WGS) entry which is preliminary data.</text>
</comment>